<evidence type="ECO:0000256" key="1">
    <source>
        <dbReference type="ARBA" id="ARBA00022801"/>
    </source>
</evidence>
<comment type="caution">
    <text evidence="3">The sequence shown here is derived from an EMBL/GenBank/DDBJ whole genome shotgun (WGS) entry which is preliminary data.</text>
</comment>
<dbReference type="EMBL" id="JAACXV010013376">
    <property type="protein sequence ID" value="KAF7273545.1"/>
    <property type="molecule type" value="Genomic_DNA"/>
</dbReference>
<accession>A0A834I355</accession>
<keyword evidence="4" id="KW-1185">Reference proteome</keyword>
<evidence type="ECO:0000259" key="2">
    <source>
        <dbReference type="PROSITE" id="PS51462"/>
    </source>
</evidence>
<dbReference type="PANTHER" id="PTHR21340:SF0">
    <property type="entry name" value="BIS(5'-NUCLEOSYL)-TETRAPHOSPHATASE [ASYMMETRICAL]"/>
    <property type="match status" value="1"/>
</dbReference>
<organism evidence="3 4">
    <name type="scientific">Rhynchophorus ferrugineus</name>
    <name type="common">Red palm weevil</name>
    <name type="synonym">Curculio ferrugineus</name>
    <dbReference type="NCBI Taxonomy" id="354439"/>
    <lineage>
        <taxon>Eukaryota</taxon>
        <taxon>Metazoa</taxon>
        <taxon>Ecdysozoa</taxon>
        <taxon>Arthropoda</taxon>
        <taxon>Hexapoda</taxon>
        <taxon>Insecta</taxon>
        <taxon>Pterygota</taxon>
        <taxon>Neoptera</taxon>
        <taxon>Endopterygota</taxon>
        <taxon>Coleoptera</taxon>
        <taxon>Polyphaga</taxon>
        <taxon>Cucujiformia</taxon>
        <taxon>Curculionidae</taxon>
        <taxon>Dryophthorinae</taxon>
        <taxon>Rhynchophorus</taxon>
    </lineage>
</organism>
<dbReference type="InterPro" id="IPR000086">
    <property type="entry name" value="NUDIX_hydrolase_dom"/>
</dbReference>
<proteinExistence type="predicted"/>
<dbReference type="Proteomes" id="UP000625711">
    <property type="component" value="Unassembled WGS sequence"/>
</dbReference>
<name>A0A834I355_RHYFE</name>
<dbReference type="InterPro" id="IPR020084">
    <property type="entry name" value="NUDIX_hydrolase_CS"/>
</dbReference>
<dbReference type="GO" id="GO:0004081">
    <property type="term" value="F:bis(5'-nucleosyl)-tetraphosphatase (asymmetrical) activity"/>
    <property type="evidence" value="ECO:0007669"/>
    <property type="project" value="TreeGrafter"/>
</dbReference>
<gene>
    <name evidence="3" type="ORF">GWI33_013761</name>
</gene>
<evidence type="ECO:0000313" key="3">
    <source>
        <dbReference type="EMBL" id="KAF7273545.1"/>
    </source>
</evidence>
<dbReference type="GO" id="GO:0006754">
    <property type="term" value="P:ATP biosynthetic process"/>
    <property type="evidence" value="ECO:0007669"/>
    <property type="project" value="TreeGrafter"/>
</dbReference>
<feature type="domain" description="Nudix hydrolase" evidence="2">
    <location>
        <begin position="1"/>
        <end position="113"/>
    </location>
</feature>
<dbReference type="Gene3D" id="3.90.79.10">
    <property type="entry name" value="Nucleoside Triphosphate Pyrophosphohydrolase"/>
    <property type="match status" value="1"/>
</dbReference>
<dbReference type="PROSITE" id="PS00893">
    <property type="entry name" value="NUDIX_BOX"/>
    <property type="match status" value="1"/>
</dbReference>
<dbReference type="InterPro" id="IPR051325">
    <property type="entry name" value="Nudix_hydrolase_domain"/>
</dbReference>
<dbReference type="Pfam" id="PF00293">
    <property type="entry name" value="NUDIX"/>
    <property type="match status" value="1"/>
</dbReference>
<sequence length="113" mass="13328">MEKIAAGFVLFRRASNHLEYLLLQTAYGKNHWSPPKGYVEQGESELDTAYRETLEESGINKSDIKVYEDTKRTLNYMVEDFYWLQIQDACDLAEFKNMQDLLLEYDNFIKKSL</sequence>
<dbReference type="GO" id="GO:0006167">
    <property type="term" value="P:AMP biosynthetic process"/>
    <property type="evidence" value="ECO:0007669"/>
    <property type="project" value="TreeGrafter"/>
</dbReference>
<dbReference type="InterPro" id="IPR015797">
    <property type="entry name" value="NUDIX_hydrolase-like_dom_sf"/>
</dbReference>
<dbReference type="PROSITE" id="PS51462">
    <property type="entry name" value="NUDIX"/>
    <property type="match status" value="1"/>
</dbReference>
<reference evidence="3" key="1">
    <citation type="submission" date="2020-08" db="EMBL/GenBank/DDBJ databases">
        <title>Genome sequencing and assembly of the red palm weevil Rhynchophorus ferrugineus.</title>
        <authorList>
            <person name="Dias G.B."/>
            <person name="Bergman C.M."/>
            <person name="Manee M."/>
        </authorList>
    </citation>
    <scope>NUCLEOTIDE SEQUENCE</scope>
    <source>
        <strain evidence="3">AA-2017</strain>
        <tissue evidence="3">Whole larva</tissue>
    </source>
</reference>
<dbReference type="PANTHER" id="PTHR21340">
    <property type="entry name" value="DIADENOSINE 5,5-P1,P4-TETRAPHOSPHATE PYROPHOSPHOHYDROLASE MUTT"/>
    <property type="match status" value="1"/>
</dbReference>
<protein>
    <recommendedName>
        <fullName evidence="2">Nudix hydrolase domain-containing protein</fullName>
    </recommendedName>
</protein>
<keyword evidence="1" id="KW-0378">Hydrolase</keyword>
<dbReference type="OrthoDB" id="276276at2759"/>
<dbReference type="AlphaFoldDB" id="A0A834I355"/>
<dbReference type="SUPFAM" id="SSF55811">
    <property type="entry name" value="Nudix"/>
    <property type="match status" value="1"/>
</dbReference>
<evidence type="ECO:0000313" key="4">
    <source>
        <dbReference type="Proteomes" id="UP000625711"/>
    </source>
</evidence>